<evidence type="ECO:0000313" key="2">
    <source>
        <dbReference type="EMBL" id="RPF21260.1"/>
    </source>
</evidence>
<dbReference type="Proteomes" id="UP000280501">
    <property type="component" value="Unassembled WGS sequence"/>
</dbReference>
<dbReference type="AlphaFoldDB" id="A0A3N4YRT9"/>
<feature type="domain" description="N-acetyltransferase" evidence="1">
    <location>
        <begin position="28"/>
        <end position="196"/>
    </location>
</feature>
<dbReference type="GO" id="GO:0016747">
    <property type="term" value="F:acyltransferase activity, transferring groups other than amino-acyl groups"/>
    <property type="evidence" value="ECO:0007669"/>
    <property type="project" value="InterPro"/>
</dbReference>
<proteinExistence type="predicted"/>
<dbReference type="CDD" id="cd04301">
    <property type="entry name" value="NAT_SF"/>
    <property type="match status" value="1"/>
</dbReference>
<dbReference type="InterPro" id="IPR016181">
    <property type="entry name" value="Acyl_CoA_acyltransferase"/>
</dbReference>
<evidence type="ECO:0000259" key="1">
    <source>
        <dbReference type="PROSITE" id="PS51186"/>
    </source>
</evidence>
<keyword evidence="3" id="KW-1185">Reference proteome</keyword>
<accession>A0A3N4YRT9</accession>
<reference evidence="2 3" key="1">
    <citation type="submission" date="2018-11" db="EMBL/GenBank/DDBJ databases">
        <title>Sequencing the genomes of 1000 actinobacteria strains.</title>
        <authorList>
            <person name="Klenk H.-P."/>
        </authorList>
    </citation>
    <scope>NUCLEOTIDE SEQUENCE [LARGE SCALE GENOMIC DNA]</scope>
    <source>
        <strain evidence="2 3">DSM 15700</strain>
    </source>
</reference>
<dbReference type="SUPFAM" id="SSF55729">
    <property type="entry name" value="Acyl-CoA N-acyltransferases (Nat)"/>
    <property type="match status" value="1"/>
</dbReference>
<name>A0A3N4YRT9_9MICO</name>
<sequence length="204" mass="22084">MTAGAARHRRSVTVSLVTETSPQTGPALSVRAATLADVEPLVGLVTAAYRGDASRAGWTTEADLLDGARIDPALLRADITRPHSKVLVVDDTVRDAAGGSVLACAHVAVEDGAGYFGMFAVRPDRQGGGVGRALLAESERVVRDEWGQALLRMSVIDARADLIAWYVRRGYVRTGRLKPFPYGDERFGVPQRDDLRFEVLEKRL</sequence>
<protein>
    <submittedName>
        <fullName evidence="2">Acetyltransferase (GNAT) family protein</fullName>
    </submittedName>
</protein>
<evidence type="ECO:0000313" key="3">
    <source>
        <dbReference type="Proteomes" id="UP000280501"/>
    </source>
</evidence>
<gene>
    <name evidence="2" type="ORF">EDD34_1883</name>
</gene>
<keyword evidence="2" id="KW-0808">Transferase</keyword>
<dbReference type="InterPro" id="IPR000182">
    <property type="entry name" value="GNAT_dom"/>
</dbReference>
<dbReference type="PROSITE" id="PS51186">
    <property type="entry name" value="GNAT"/>
    <property type="match status" value="1"/>
</dbReference>
<organism evidence="2 3">
    <name type="scientific">Myceligenerans xiligouense</name>
    <dbReference type="NCBI Taxonomy" id="253184"/>
    <lineage>
        <taxon>Bacteria</taxon>
        <taxon>Bacillati</taxon>
        <taxon>Actinomycetota</taxon>
        <taxon>Actinomycetes</taxon>
        <taxon>Micrococcales</taxon>
        <taxon>Promicromonosporaceae</taxon>
        <taxon>Myceligenerans</taxon>
    </lineage>
</organism>
<comment type="caution">
    <text evidence="2">The sequence shown here is derived from an EMBL/GenBank/DDBJ whole genome shotgun (WGS) entry which is preliminary data.</text>
</comment>
<dbReference type="EMBL" id="RKQZ01000001">
    <property type="protein sequence ID" value="RPF21260.1"/>
    <property type="molecule type" value="Genomic_DNA"/>
</dbReference>
<dbReference type="Pfam" id="PF13508">
    <property type="entry name" value="Acetyltransf_7"/>
    <property type="match status" value="1"/>
</dbReference>
<dbReference type="Gene3D" id="3.40.630.30">
    <property type="match status" value="1"/>
</dbReference>